<evidence type="ECO:0000313" key="7">
    <source>
        <dbReference type="Proteomes" id="UP000016931"/>
    </source>
</evidence>
<dbReference type="GeneID" id="27903788"/>
<protein>
    <submittedName>
        <fullName evidence="6">Carotenoid oxygenase</fullName>
    </submittedName>
</protein>
<evidence type="ECO:0000313" key="6">
    <source>
        <dbReference type="EMBL" id="EMF10155.1"/>
    </source>
</evidence>
<keyword evidence="2 5" id="KW-0479">Metal-binding</keyword>
<dbReference type="HOGENOM" id="CLU_016472_6_2_1"/>
<sequence>MATVTATLPAQPAAIVDLKPDVAVERIEVAAPPETPAPPTAMSDVSDYNHGLKSKWPIATDLAGCAQPCRLEGEVADLVVLGEIPKQIEGNFYRVMCDPFVPPHPNNIPLDGDGNISVFQFHNGRVDMKTKYIETERFKLERRANKALFGLYRNPYTHHPCVRAAVDSTANTNLVLWADHLLALKEVGLPYAVDPITLQTRCYDPFKQVKAKTFTAHPKLDPYKDELVVFGYEAKGLGSRDIVTYSIDRAGKIHNEFWVQDPHDTPGFIHDCAITPNWLILFIWPFESNIERMKAGGHHWAWDYSRGITFILIPRDAANPKAPGWKPHEYRSYSWKNCMAIHTAGAWEDAEGNVFVESSRVHDNAFPFLPPDGPNPRMPAPDAGADFARWKIDPTQPDRSVIPDPEVIVDCPSEFPRIDERFMTSAYDFTWLNVFMPQKSDGTKNVYQGLNGIAQHSNKTGETKWFYAGDDSGVQEPIFVPRSEDAPEGDGFVIALVERRVANRCDLVVLDTREFEKPVAIVQLPLHLKAQIHGNWVDAKALGGYKPIIKPIDVWGISGQGALEPL</sequence>
<keyword evidence="7" id="KW-1185">Reference proteome</keyword>
<dbReference type="AlphaFoldDB" id="M3BU15"/>
<proteinExistence type="inferred from homology"/>
<name>M3BU15_SPHMS</name>
<feature type="binding site" evidence="5">
    <location>
        <position position="270"/>
    </location>
    <ligand>
        <name>Fe cation</name>
        <dbReference type="ChEBI" id="CHEBI:24875"/>
        <note>catalytic</note>
    </ligand>
</feature>
<dbReference type="EMBL" id="KB456268">
    <property type="protein sequence ID" value="EMF10155.1"/>
    <property type="molecule type" value="Genomic_DNA"/>
</dbReference>
<comment type="similarity">
    <text evidence="1">Belongs to the carotenoid oxygenase family.</text>
</comment>
<feature type="binding site" evidence="5">
    <location>
        <position position="342"/>
    </location>
    <ligand>
        <name>Fe cation</name>
        <dbReference type="ChEBI" id="CHEBI:24875"/>
        <note>catalytic</note>
    </ligand>
</feature>
<dbReference type="GO" id="GO:0046872">
    <property type="term" value="F:metal ion binding"/>
    <property type="evidence" value="ECO:0007669"/>
    <property type="project" value="UniProtKB-KW"/>
</dbReference>
<dbReference type="PANTHER" id="PTHR10543:SF89">
    <property type="entry name" value="CAROTENOID 9,10(9',10')-CLEAVAGE DIOXYGENASE 1"/>
    <property type="match status" value="1"/>
</dbReference>
<evidence type="ECO:0000256" key="1">
    <source>
        <dbReference type="ARBA" id="ARBA00006787"/>
    </source>
</evidence>
<evidence type="ECO:0000256" key="3">
    <source>
        <dbReference type="ARBA" id="ARBA00023002"/>
    </source>
</evidence>
<accession>M3BU15</accession>
<keyword evidence="4 5" id="KW-0408">Iron</keyword>
<dbReference type="InterPro" id="IPR004294">
    <property type="entry name" value="Carotenoid_Oase"/>
</dbReference>
<dbReference type="STRING" id="692275.M3BU15"/>
<dbReference type="OrthoDB" id="407010at2759"/>
<comment type="cofactor">
    <cofactor evidence="5">
        <name>Fe(2+)</name>
        <dbReference type="ChEBI" id="CHEBI:29033"/>
    </cofactor>
    <text evidence="5">Binds 1 Fe(2+) ion per subunit.</text>
</comment>
<dbReference type="Pfam" id="PF03055">
    <property type="entry name" value="RPE65"/>
    <property type="match status" value="1"/>
</dbReference>
<evidence type="ECO:0000256" key="5">
    <source>
        <dbReference type="PIRSR" id="PIRSR604294-1"/>
    </source>
</evidence>
<feature type="binding site" evidence="5">
    <location>
        <position position="217"/>
    </location>
    <ligand>
        <name>Fe cation</name>
        <dbReference type="ChEBI" id="CHEBI:24875"/>
        <note>catalytic</note>
    </ligand>
</feature>
<dbReference type="Proteomes" id="UP000016931">
    <property type="component" value="Unassembled WGS sequence"/>
</dbReference>
<dbReference type="eggNOG" id="KOG1285">
    <property type="taxonomic scope" value="Eukaryota"/>
</dbReference>
<dbReference type="OMA" id="NPYTHHP"/>
<evidence type="ECO:0000256" key="2">
    <source>
        <dbReference type="ARBA" id="ARBA00022723"/>
    </source>
</evidence>
<reference evidence="6 7" key="1">
    <citation type="journal article" date="2012" name="PLoS Pathog.">
        <title>Diverse lifestyles and strategies of plant pathogenesis encoded in the genomes of eighteen Dothideomycetes fungi.</title>
        <authorList>
            <person name="Ohm R.A."/>
            <person name="Feau N."/>
            <person name="Henrissat B."/>
            <person name="Schoch C.L."/>
            <person name="Horwitz B.A."/>
            <person name="Barry K.W."/>
            <person name="Condon B.J."/>
            <person name="Copeland A.C."/>
            <person name="Dhillon B."/>
            <person name="Glaser F."/>
            <person name="Hesse C.N."/>
            <person name="Kosti I."/>
            <person name="LaButti K."/>
            <person name="Lindquist E.A."/>
            <person name="Lucas S."/>
            <person name="Salamov A.A."/>
            <person name="Bradshaw R.E."/>
            <person name="Ciuffetti L."/>
            <person name="Hamelin R.C."/>
            <person name="Kema G.H.J."/>
            <person name="Lawrence C."/>
            <person name="Scott J.A."/>
            <person name="Spatafora J.W."/>
            <person name="Turgeon B.G."/>
            <person name="de Wit P.J.G.M."/>
            <person name="Zhong S."/>
            <person name="Goodwin S.B."/>
            <person name="Grigoriev I.V."/>
        </authorList>
    </citation>
    <scope>NUCLEOTIDE SEQUENCE [LARGE SCALE GENOMIC DNA]</scope>
    <source>
        <strain evidence="6 7">SO2202</strain>
    </source>
</reference>
<gene>
    <name evidence="6" type="ORF">SEPMUDRAFT_151178</name>
</gene>
<keyword evidence="3" id="KW-0560">Oxidoreductase</keyword>
<evidence type="ECO:0000256" key="4">
    <source>
        <dbReference type="ARBA" id="ARBA00023004"/>
    </source>
</evidence>
<dbReference type="GO" id="GO:0016121">
    <property type="term" value="P:carotene catabolic process"/>
    <property type="evidence" value="ECO:0007669"/>
    <property type="project" value="TreeGrafter"/>
</dbReference>
<organism evidence="6 7">
    <name type="scientific">Sphaerulina musiva (strain SO2202)</name>
    <name type="common">Poplar stem canker fungus</name>
    <name type="synonym">Septoria musiva</name>
    <dbReference type="NCBI Taxonomy" id="692275"/>
    <lineage>
        <taxon>Eukaryota</taxon>
        <taxon>Fungi</taxon>
        <taxon>Dikarya</taxon>
        <taxon>Ascomycota</taxon>
        <taxon>Pezizomycotina</taxon>
        <taxon>Dothideomycetes</taxon>
        <taxon>Dothideomycetidae</taxon>
        <taxon>Mycosphaerellales</taxon>
        <taxon>Mycosphaerellaceae</taxon>
        <taxon>Sphaerulina</taxon>
    </lineage>
</organism>
<dbReference type="PANTHER" id="PTHR10543">
    <property type="entry name" value="BETA-CAROTENE DIOXYGENASE"/>
    <property type="match status" value="1"/>
</dbReference>
<dbReference type="RefSeq" id="XP_016758276.1">
    <property type="nucleotide sequence ID" value="XM_016906651.1"/>
</dbReference>
<dbReference type="GO" id="GO:0010436">
    <property type="term" value="F:carotenoid dioxygenase activity"/>
    <property type="evidence" value="ECO:0007669"/>
    <property type="project" value="TreeGrafter"/>
</dbReference>
<feature type="binding site" evidence="5">
    <location>
        <position position="533"/>
    </location>
    <ligand>
        <name>Fe cation</name>
        <dbReference type="ChEBI" id="CHEBI:24875"/>
        <note>catalytic</note>
    </ligand>
</feature>